<evidence type="ECO:0000313" key="2">
    <source>
        <dbReference type="Proteomes" id="UP000785625"/>
    </source>
</evidence>
<gene>
    <name evidence="1" type="ORF">H5975_05645</name>
</gene>
<reference evidence="1 2" key="1">
    <citation type="journal article" date="2021" name="Sci. Rep.">
        <title>The distribution of antibiotic resistance genes in chicken gut microbiota commensals.</title>
        <authorList>
            <person name="Juricova H."/>
            <person name="Matiasovicova J."/>
            <person name="Kubasova T."/>
            <person name="Cejkova D."/>
            <person name="Rychlik I."/>
        </authorList>
    </citation>
    <scope>NUCLEOTIDE SEQUENCE [LARGE SCALE GENOMIC DNA]</scope>
    <source>
        <strain evidence="1 2">An574</strain>
    </source>
</reference>
<proteinExistence type="predicted"/>
<name>A0ABS2GYK9_9LACO</name>
<evidence type="ECO:0000313" key="1">
    <source>
        <dbReference type="EMBL" id="MBM6940956.1"/>
    </source>
</evidence>
<organism evidence="1 2">
    <name type="scientific">Limosilactobacillus coleohominis</name>
    <dbReference type="NCBI Taxonomy" id="181675"/>
    <lineage>
        <taxon>Bacteria</taxon>
        <taxon>Bacillati</taxon>
        <taxon>Bacillota</taxon>
        <taxon>Bacilli</taxon>
        <taxon>Lactobacillales</taxon>
        <taxon>Lactobacillaceae</taxon>
        <taxon>Limosilactobacillus</taxon>
    </lineage>
</organism>
<keyword evidence="2" id="KW-1185">Reference proteome</keyword>
<dbReference type="EMBL" id="JACJKU010000051">
    <property type="protein sequence ID" value="MBM6940956.1"/>
    <property type="molecule type" value="Genomic_DNA"/>
</dbReference>
<comment type="caution">
    <text evidence="1">The sequence shown here is derived from an EMBL/GenBank/DDBJ whole genome shotgun (WGS) entry which is preliminary data.</text>
</comment>
<sequence>MDHEKEIIENHLFSDTSRYQDIMDLPRHVSKAHLPMSRHDRAGQFAPFSALTGYHQLIDKTAERYQNKQYLSKEQSIQIHGTLERLNGQSSVEINYFHSNSGYYETITVSFMKVDWQRGRAKFSDAVDPQKNYSIPIANIRSIRNLPSKK</sequence>
<accession>A0ABS2GYK9</accession>
<protein>
    <submittedName>
        <fullName evidence="1">Uncharacterized protein</fullName>
    </submittedName>
</protein>
<dbReference type="Proteomes" id="UP000785625">
    <property type="component" value="Unassembled WGS sequence"/>
</dbReference>
<dbReference type="RefSeq" id="WP_204785236.1">
    <property type="nucleotide sequence ID" value="NZ_JACJKU010000051.1"/>
</dbReference>